<dbReference type="InterPro" id="IPR000160">
    <property type="entry name" value="GGDEF_dom"/>
</dbReference>
<dbReference type="PROSITE" id="PS50113">
    <property type="entry name" value="PAC"/>
    <property type="match status" value="1"/>
</dbReference>
<organism evidence="5 6">
    <name type="scientific">Actinokineospora bangkokensis</name>
    <dbReference type="NCBI Taxonomy" id="1193682"/>
    <lineage>
        <taxon>Bacteria</taxon>
        <taxon>Bacillati</taxon>
        <taxon>Actinomycetota</taxon>
        <taxon>Actinomycetes</taxon>
        <taxon>Pseudonocardiales</taxon>
        <taxon>Pseudonocardiaceae</taxon>
        <taxon>Actinokineospora</taxon>
    </lineage>
</organism>
<dbReference type="SUPFAM" id="SSF55785">
    <property type="entry name" value="PYP-like sensor domain (PAS domain)"/>
    <property type="match status" value="1"/>
</dbReference>
<dbReference type="Pfam" id="PF00990">
    <property type="entry name" value="GGDEF"/>
    <property type="match status" value="1"/>
</dbReference>
<dbReference type="InterPro" id="IPR001610">
    <property type="entry name" value="PAC"/>
</dbReference>
<dbReference type="Gene3D" id="3.30.450.20">
    <property type="entry name" value="PAS domain"/>
    <property type="match status" value="1"/>
</dbReference>
<dbReference type="Pfam" id="PF00989">
    <property type="entry name" value="PAS"/>
    <property type="match status" value="1"/>
</dbReference>
<dbReference type="STRING" id="1193682.BJP25_30420"/>
<feature type="domain" description="PAS" evidence="1">
    <location>
        <begin position="159"/>
        <end position="229"/>
    </location>
</feature>
<comment type="caution">
    <text evidence="5">The sequence shown here is derived from an EMBL/GenBank/DDBJ whole genome shotgun (WGS) entry which is preliminary data.</text>
</comment>
<dbReference type="InterPro" id="IPR035919">
    <property type="entry name" value="EAL_sf"/>
</dbReference>
<name>A0A1Q9LGM8_9PSEU</name>
<accession>A0A1Q9LGM8</accession>
<dbReference type="Proteomes" id="UP000186040">
    <property type="component" value="Unassembled WGS sequence"/>
</dbReference>
<dbReference type="InterPro" id="IPR043128">
    <property type="entry name" value="Rev_trsase/Diguanyl_cyclase"/>
</dbReference>
<feature type="domain" description="GGDEF" evidence="4">
    <location>
        <begin position="315"/>
        <end position="448"/>
    </location>
</feature>
<dbReference type="InterPro" id="IPR000700">
    <property type="entry name" value="PAS-assoc_C"/>
</dbReference>
<sequence length="725" mass="78121">MHGVPRGGSVVVGSSAVGTAPEGAPGFAELWAAALACTGYAGVDQATLAERLRAPAADLLAAVRAERFDPEPVERVGAALVGLRLAAARSLAATVRLVGERLLGPDADEAARGRLPAVQGALAAGFTDAAQEKIFRDQEVIRRAALDARRGAEAKLLASEARFRAMFTQTAVGICISDAAGTVVEVNAALADMLGYRVSQLRGIPVSELRHPDEPPEMFAPLEQMRAGTRENYRAERLMRRSDGSPLRIDLSVSLVRDEVGGPLFLVGMVEDVTERHQLQQRLRHQANHDPLTGLANRALFHDRLVAAFATGGEHRVGLCYLDLDGFKVINDSLGHDIGDELLVAVAARLDREVSGPHRLVARMGGDEFVVLVEGSDAEGMRALADHILRALGEPVRIGGHRLAVSASIGLVERAVRESTPAEAMRDADVTLYWAKAEGKARWVAYDPDRNAREVARFTLSARMPAAVESEEFYVDYQPIVRLSDGVLTGVEALVRWAHPEFGRLGPDRFIGLAEETGLIVPLGRWVLRQAVDQSRRWHDRYGDRAPMISVNLAARQTEEPDLVADVSTIIGAAGLPPSSIQLELTESAIMGTTGGPLRTLRELADLGIRIAIDDFGTGYSNLAYLRHLPVHAIKLAGSFMEGVGSLHPDAHSDETIVSTLVALSHALGHEVIAEGVEDSSQADRLREIGCDSAQGWLFAKAGPPEDVERLLDEQLFTAAVRQRR</sequence>
<proteinExistence type="predicted"/>
<dbReference type="CDD" id="cd00130">
    <property type="entry name" value="PAS"/>
    <property type="match status" value="1"/>
</dbReference>
<dbReference type="Pfam" id="PF00563">
    <property type="entry name" value="EAL"/>
    <property type="match status" value="1"/>
</dbReference>
<dbReference type="SMART" id="SM00052">
    <property type="entry name" value="EAL"/>
    <property type="match status" value="1"/>
</dbReference>
<dbReference type="CDD" id="cd01949">
    <property type="entry name" value="GGDEF"/>
    <property type="match status" value="1"/>
</dbReference>
<dbReference type="InterPro" id="IPR013767">
    <property type="entry name" value="PAS_fold"/>
</dbReference>
<feature type="domain" description="PAC" evidence="2">
    <location>
        <begin position="233"/>
        <end position="285"/>
    </location>
</feature>
<dbReference type="Gene3D" id="3.20.20.450">
    <property type="entry name" value="EAL domain"/>
    <property type="match status" value="1"/>
</dbReference>
<dbReference type="SMART" id="SM00091">
    <property type="entry name" value="PAS"/>
    <property type="match status" value="1"/>
</dbReference>
<dbReference type="GO" id="GO:0006355">
    <property type="term" value="P:regulation of DNA-templated transcription"/>
    <property type="evidence" value="ECO:0007669"/>
    <property type="project" value="InterPro"/>
</dbReference>
<evidence type="ECO:0000313" key="5">
    <source>
        <dbReference type="EMBL" id="OLR91198.1"/>
    </source>
</evidence>
<evidence type="ECO:0000259" key="2">
    <source>
        <dbReference type="PROSITE" id="PS50113"/>
    </source>
</evidence>
<gene>
    <name evidence="5" type="ORF">BJP25_30420</name>
</gene>
<dbReference type="NCBIfam" id="TIGR00254">
    <property type="entry name" value="GGDEF"/>
    <property type="match status" value="1"/>
</dbReference>
<evidence type="ECO:0000259" key="1">
    <source>
        <dbReference type="PROSITE" id="PS50112"/>
    </source>
</evidence>
<dbReference type="PROSITE" id="PS50887">
    <property type="entry name" value="GGDEF"/>
    <property type="match status" value="1"/>
</dbReference>
<dbReference type="EMBL" id="MKQR01000026">
    <property type="protein sequence ID" value="OLR91198.1"/>
    <property type="molecule type" value="Genomic_DNA"/>
</dbReference>
<evidence type="ECO:0000259" key="3">
    <source>
        <dbReference type="PROSITE" id="PS50883"/>
    </source>
</evidence>
<dbReference type="SMART" id="SM00267">
    <property type="entry name" value="GGDEF"/>
    <property type="match status" value="1"/>
</dbReference>
<evidence type="ECO:0000313" key="6">
    <source>
        <dbReference type="Proteomes" id="UP000186040"/>
    </source>
</evidence>
<dbReference type="InterPro" id="IPR052155">
    <property type="entry name" value="Biofilm_reg_signaling"/>
</dbReference>
<dbReference type="PANTHER" id="PTHR44757">
    <property type="entry name" value="DIGUANYLATE CYCLASE DGCP"/>
    <property type="match status" value="1"/>
</dbReference>
<dbReference type="InterPro" id="IPR029787">
    <property type="entry name" value="Nucleotide_cyclase"/>
</dbReference>
<dbReference type="Gene3D" id="3.30.70.270">
    <property type="match status" value="1"/>
</dbReference>
<dbReference type="NCBIfam" id="TIGR00229">
    <property type="entry name" value="sensory_box"/>
    <property type="match status" value="1"/>
</dbReference>
<dbReference type="InterPro" id="IPR000014">
    <property type="entry name" value="PAS"/>
</dbReference>
<dbReference type="AlphaFoldDB" id="A0A1Q9LGM8"/>
<feature type="domain" description="EAL" evidence="3">
    <location>
        <begin position="457"/>
        <end position="716"/>
    </location>
</feature>
<dbReference type="InterPro" id="IPR035965">
    <property type="entry name" value="PAS-like_dom_sf"/>
</dbReference>
<dbReference type="SUPFAM" id="SSF141868">
    <property type="entry name" value="EAL domain-like"/>
    <property type="match status" value="1"/>
</dbReference>
<dbReference type="PROSITE" id="PS50112">
    <property type="entry name" value="PAS"/>
    <property type="match status" value="1"/>
</dbReference>
<dbReference type="InterPro" id="IPR001633">
    <property type="entry name" value="EAL_dom"/>
</dbReference>
<dbReference type="CDD" id="cd01948">
    <property type="entry name" value="EAL"/>
    <property type="match status" value="1"/>
</dbReference>
<dbReference type="SUPFAM" id="SSF55073">
    <property type="entry name" value="Nucleotide cyclase"/>
    <property type="match status" value="1"/>
</dbReference>
<keyword evidence="6" id="KW-1185">Reference proteome</keyword>
<dbReference type="PANTHER" id="PTHR44757:SF2">
    <property type="entry name" value="BIOFILM ARCHITECTURE MAINTENANCE PROTEIN MBAA"/>
    <property type="match status" value="1"/>
</dbReference>
<dbReference type="SMART" id="SM00086">
    <property type="entry name" value="PAC"/>
    <property type="match status" value="1"/>
</dbReference>
<protein>
    <submittedName>
        <fullName evidence="5">GGDEF domain-containing protein</fullName>
    </submittedName>
</protein>
<reference evidence="5 6" key="1">
    <citation type="submission" date="2016-10" db="EMBL/GenBank/DDBJ databases">
        <title>The Draft Genome Sequence of Actinokineospora bangkokensis 44EHWT reveals the biosynthetic pathway of antifungal compounds Thailandins with unusual extender unit butylmalonyl-CoA.</title>
        <authorList>
            <person name="Greule A."/>
            <person name="Intra B."/>
            <person name="Flemming S."/>
            <person name="Rommel M.G."/>
            <person name="Panbangred W."/>
            <person name="Bechthold A."/>
        </authorList>
    </citation>
    <scope>NUCLEOTIDE SEQUENCE [LARGE SCALE GENOMIC DNA]</scope>
    <source>
        <strain evidence="5 6">44EHW</strain>
    </source>
</reference>
<evidence type="ECO:0000259" key="4">
    <source>
        <dbReference type="PROSITE" id="PS50887"/>
    </source>
</evidence>
<dbReference type="PROSITE" id="PS50883">
    <property type="entry name" value="EAL"/>
    <property type="match status" value="1"/>
</dbReference>